<proteinExistence type="predicted"/>
<dbReference type="PANTHER" id="PTHR40660:SF1">
    <property type="entry name" value="5'-PHOSPHATE OXIDASE PUTATIVE DOMAIN-CONTAINING PROTEIN-RELATED"/>
    <property type="match status" value="1"/>
</dbReference>
<comment type="caution">
    <text evidence="1">The sequence shown here is derived from an EMBL/GenBank/DDBJ whole genome shotgun (WGS) entry which is preliminary data.</text>
</comment>
<dbReference type="SUPFAM" id="SSF50475">
    <property type="entry name" value="FMN-binding split barrel"/>
    <property type="match status" value="1"/>
</dbReference>
<dbReference type="Proteomes" id="UP000705867">
    <property type="component" value="Unassembled WGS sequence"/>
</dbReference>
<reference evidence="1" key="2">
    <citation type="submission" date="2021-08" db="EMBL/GenBank/DDBJ databases">
        <authorList>
            <person name="Dalcin Martins P."/>
        </authorList>
    </citation>
    <scope>NUCLEOTIDE SEQUENCE</scope>
    <source>
        <strain evidence="1">MAG_39</strain>
    </source>
</reference>
<gene>
    <name evidence="1" type="ORF">K8I29_09445</name>
</gene>
<reference evidence="1" key="1">
    <citation type="journal article" date="2021" name="bioRxiv">
        <title>Unraveling nitrogen, sulfur and carbon metabolic pathways and microbial community transcriptional responses to substrate deprivation and toxicity stresses in a bioreactor mimicking anoxic brackish coastal sediment conditions.</title>
        <authorList>
            <person name="Martins P.D."/>
            <person name="Echeveste M.J."/>
            <person name="Arshad A."/>
            <person name="Kurth J."/>
            <person name="Ouboter H."/>
            <person name="Jetten M.S.M."/>
            <person name="Welte C.U."/>
        </authorList>
    </citation>
    <scope>NUCLEOTIDE SEQUENCE</scope>
    <source>
        <strain evidence="1">MAG_39</strain>
    </source>
</reference>
<evidence type="ECO:0000313" key="2">
    <source>
        <dbReference type="Proteomes" id="UP000705867"/>
    </source>
</evidence>
<dbReference type="InterPro" id="IPR012349">
    <property type="entry name" value="Split_barrel_FMN-bd"/>
</dbReference>
<dbReference type="EMBL" id="JAIOIV010000076">
    <property type="protein sequence ID" value="MBZ0156415.1"/>
    <property type="molecule type" value="Genomic_DNA"/>
</dbReference>
<dbReference type="AlphaFoldDB" id="A0A953JD57"/>
<sequence>MQLSEYFKPGGRGVLATAGPAGIPNVALYAAPHIIDEETVVWGMGDGRSYANVRENPHAAYLYMMPGDVLSGIRLGLTLIRIEDAGEMLNAIKRDTAERVSPEAASLVKHAGYFKVVETRPLSA</sequence>
<protein>
    <submittedName>
        <fullName evidence="1">Pyridoxamine 5'-phosphate oxidase family protein</fullName>
    </submittedName>
</protein>
<evidence type="ECO:0000313" key="1">
    <source>
        <dbReference type="EMBL" id="MBZ0156415.1"/>
    </source>
</evidence>
<organism evidence="1 2">
    <name type="scientific">Candidatus Nitrobium versatile</name>
    <dbReference type="NCBI Taxonomy" id="2884831"/>
    <lineage>
        <taxon>Bacteria</taxon>
        <taxon>Pseudomonadati</taxon>
        <taxon>Nitrospirota</taxon>
        <taxon>Nitrospiria</taxon>
        <taxon>Nitrospirales</taxon>
        <taxon>Nitrospiraceae</taxon>
        <taxon>Candidatus Nitrobium</taxon>
    </lineage>
</organism>
<name>A0A953JD57_9BACT</name>
<dbReference type="Gene3D" id="2.30.110.10">
    <property type="entry name" value="Electron Transport, Fmn-binding Protein, Chain A"/>
    <property type="match status" value="1"/>
</dbReference>
<dbReference type="PANTHER" id="PTHR40660">
    <property type="entry name" value="5'-PHOSPHATE OXIDASE PUTATIVE DOMAIN-CONTAINING PROTEIN-RELATED"/>
    <property type="match status" value="1"/>
</dbReference>
<accession>A0A953JD57</accession>